<dbReference type="GO" id="GO:0005829">
    <property type="term" value="C:cytosol"/>
    <property type="evidence" value="ECO:0007669"/>
    <property type="project" value="TreeGrafter"/>
</dbReference>
<feature type="domain" description="CS" evidence="2">
    <location>
        <begin position="78"/>
        <end position="179"/>
    </location>
</feature>
<organism evidence="3 4">
    <name type="scientific">Aquilegia coerulea</name>
    <name type="common">Rocky mountain columbine</name>
    <dbReference type="NCBI Taxonomy" id="218851"/>
    <lineage>
        <taxon>Eukaryota</taxon>
        <taxon>Viridiplantae</taxon>
        <taxon>Streptophyta</taxon>
        <taxon>Embryophyta</taxon>
        <taxon>Tracheophyta</taxon>
        <taxon>Spermatophyta</taxon>
        <taxon>Magnoliopsida</taxon>
        <taxon>Ranunculales</taxon>
        <taxon>Ranunculaceae</taxon>
        <taxon>Thalictroideae</taxon>
        <taxon>Aquilegia</taxon>
    </lineage>
</organism>
<protein>
    <recommendedName>
        <fullName evidence="2">CS domain-containing protein</fullName>
    </recommendedName>
</protein>
<keyword evidence="4" id="KW-1185">Reference proteome</keyword>
<name>A0A2G5CXN8_AQUCA</name>
<evidence type="ECO:0000259" key="2">
    <source>
        <dbReference type="PROSITE" id="PS51203"/>
    </source>
</evidence>
<evidence type="ECO:0000313" key="3">
    <source>
        <dbReference type="EMBL" id="PIA36026.1"/>
    </source>
</evidence>
<dbReference type="FunFam" id="2.60.40.790:FF:000050">
    <property type="entry name" value="Probable inactive shikimate kinase like 2, chloroplastic"/>
    <property type="match status" value="1"/>
</dbReference>
<dbReference type="InParanoid" id="A0A2G5CXN8"/>
<reference evidence="3 4" key="1">
    <citation type="submission" date="2017-09" db="EMBL/GenBank/DDBJ databases">
        <title>WGS assembly of Aquilegia coerulea Goldsmith.</title>
        <authorList>
            <person name="Hodges S."/>
            <person name="Kramer E."/>
            <person name="Nordborg M."/>
            <person name="Tomkins J."/>
            <person name="Borevitz J."/>
            <person name="Derieg N."/>
            <person name="Yan J."/>
            <person name="Mihaltcheva S."/>
            <person name="Hayes R.D."/>
            <person name="Rokhsar D."/>
        </authorList>
    </citation>
    <scope>NUCLEOTIDE SEQUENCE [LARGE SCALE GENOMIC DNA]</scope>
    <source>
        <strain evidence="4">cv. Goldsmith</strain>
    </source>
</reference>
<dbReference type="EMBL" id="KZ305051">
    <property type="protein sequence ID" value="PIA36026.1"/>
    <property type="molecule type" value="Genomic_DNA"/>
</dbReference>
<dbReference type="OrthoDB" id="515366at2759"/>
<proteinExistence type="inferred from homology"/>
<evidence type="ECO:0000313" key="4">
    <source>
        <dbReference type="Proteomes" id="UP000230069"/>
    </source>
</evidence>
<dbReference type="Proteomes" id="UP000230069">
    <property type="component" value="Unassembled WGS sequence"/>
</dbReference>
<dbReference type="PROSITE" id="PS51203">
    <property type="entry name" value="CS"/>
    <property type="match status" value="1"/>
</dbReference>
<comment type="similarity">
    <text evidence="1">Belongs to the shikimate kinase family.</text>
</comment>
<dbReference type="SUPFAM" id="SSF49764">
    <property type="entry name" value="HSP20-like chaperones"/>
    <property type="match status" value="1"/>
</dbReference>
<dbReference type="FunCoup" id="A0A2G5CXN8">
    <property type="interactions" value="1463"/>
</dbReference>
<dbReference type="Pfam" id="PF04969">
    <property type="entry name" value="CS"/>
    <property type="match status" value="1"/>
</dbReference>
<dbReference type="AlphaFoldDB" id="A0A2G5CXN8"/>
<dbReference type="Gene3D" id="3.40.50.300">
    <property type="entry name" value="P-loop containing nucleotide triphosphate hydrolases"/>
    <property type="match status" value="1"/>
</dbReference>
<dbReference type="InterPro" id="IPR008978">
    <property type="entry name" value="HSP20-like_chaperone"/>
</dbReference>
<dbReference type="InterPro" id="IPR027417">
    <property type="entry name" value="P-loop_NTPase"/>
</dbReference>
<dbReference type="PANTHER" id="PTHR21087">
    <property type="entry name" value="SHIKIMATE KINASE"/>
    <property type="match status" value="1"/>
</dbReference>
<dbReference type="InterPro" id="IPR007052">
    <property type="entry name" value="CS_dom"/>
</dbReference>
<dbReference type="CDD" id="cd06463">
    <property type="entry name" value="p23_like"/>
    <property type="match status" value="1"/>
</dbReference>
<evidence type="ECO:0000256" key="1">
    <source>
        <dbReference type="ARBA" id="ARBA00006997"/>
    </source>
</evidence>
<dbReference type="Gene3D" id="2.60.40.790">
    <property type="match status" value="1"/>
</dbReference>
<accession>A0A2G5CXN8</accession>
<gene>
    <name evidence="3" type="ORF">AQUCO_03400134v1</name>
</gene>
<dbReference type="PANTHER" id="PTHR21087:SF23">
    <property type="entry name" value="INACTIVE SHIKIMATE KINASE LIKE 2, CHLOROPLASTIC-RELATED"/>
    <property type="match status" value="1"/>
</dbReference>
<sequence>MATCSTLNCCFNPLQNPIKTLPSKQDSIIFFFKNKNKNKGFSSSSFSTSSKSKFVLISNKKLPSSRIFCKTISTDTTVNTTNYEFTDGVSEIELRLYLKGREVEDSRDVFVEADGTSLIIKLKSSGLVTTLLETNHLYDKIKPAETIWYIDEDQLVINLKKYDPELKWPDIMETWESLTVGVVPILKGSSLYIVGESTEINQKVAKELAVGLGYTPLNTSELLEAYGKQSIDSWVIAEGGDSVAEAEGVILESLSSHVRAVVATLGGQHGAASKDDKWRHLYSGFTIWLSQSDTDDEDSAKEEARLQIKDGSKAYTNADVVVKLGGWDPNLSQTVAQACLSAIKRLILSDKKLPGKKSLYIRLGCRGDWPNIKPPGWDPSSGAVPQQT</sequence>
<dbReference type="STRING" id="218851.A0A2G5CXN8"/>